<comment type="subcellular location">
    <subcellularLocation>
        <location evidence="1">Mitochondrion inner membrane</location>
        <topology evidence="1">Single-pass membrane protein</topology>
    </subcellularLocation>
</comment>
<evidence type="ECO:0000256" key="5">
    <source>
        <dbReference type="ARBA" id="ARBA00023128"/>
    </source>
</evidence>
<reference evidence="10 11" key="1">
    <citation type="submission" date="2018-11" db="EMBL/GenBank/DDBJ databases">
        <authorList>
            <consortium name="Pathogen Informatics"/>
        </authorList>
    </citation>
    <scope>NUCLEOTIDE SEQUENCE [LARGE SCALE GENOMIC DNA]</scope>
</reference>
<dbReference type="PANTHER" id="PTHR14009:SF1">
    <property type="entry name" value="MITOCHONDRIAL PROTON_CALCIUM EXCHANGER PROTEIN"/>
    <property type="match status" value="1"/>
</dbReference>
<protein>
    <recommendedName>
        <fullName evidence="9">Letm1 RBD domain-containing protein</fullName>
    </recommendedName>
</protein>
<evidence type="ECO:0000256" key="2">
    <source>
        <dbReference type="ARBA" id="ARBA00022692"/>
    </source>
</evidence>
<gene>
    <name evidence="10" type="ORF">DILT_LOCUS10413</name>
</gene>
<keyword evidence="4" id="KW-1133">Transmembrane helix</keyword>
<keyword evidence="2" id="KW-0812">Transmembrane</keyword>
<organism evidence="10 11">
    <name type="scientific">Dibothriocephalus latus</name>
    <name type="common">Fish tapeworm</name>
    <name type="synonym">Diphyllobothrium latum</name>
    <dbReference type="NCBI Taxonomy" id="60516"/>
    <lineage>
        <taxon>Eukaryota</taxon>
        <taxon>Metazoa</taxon>
        <taxon>Spiralia</taxon>
        <taxon>Lophotrochozoa</taxon>
        <taxon>Platyhelminthes</taxon>
        <taxon>Cestoda</taxon>
        <taxon>Eucestoda</taxon>
        <taxon>Diphyllobothriidea</taxon>
        <taxon>Diphyllobothriidae</taxon>
        <taxon>Dibothriocephalus</taxon>
    </lineage>
</organism>
<evidence type="ECO:0000256" key="3">
    <source>
        <dbReference type="ARBA" id="ARBA00022792"/>
    </source>
</evidence>
<evidence type="ECO:0000256" key="6">
    <source>
        <dbReference type="ARBA" id="ARBA00023136"/>
    </source>
</evidence>
<dbReference type="PROSITE" id="PS51758">
    <property type="entry name" value="LETM1_RBD"/>
    <property type="match status" value="1"/>
</dbReference>
<evidence type="ECO:0000256" key="4">
    <source>
        <dbReference type="ARBA" id="ARBA00022989"/>
    </source>
</evidence>
<feature type="domain" description="Letm1 RBD" evidence="9">
    <location>
        <begin position="1"/>
        <end position="173"/>
    </location>
</feature>
<dbReference type="OrthoDB" id="624114at2759"/>
<dbReference type="GO" id="GO:0043022">
    <property type="term" value="F:ribosome binding"/>
    <property type="evidence" value="ECO:0007669"/>
    <property type="project" value="InterPro"/>
</dbReference>
<sequence length="201" mass="22836">MGEEGRLLAKEDVGQLPVWELQTLCRDRGMRSLGLTEERLRSQLRQWLELHLEKNVPISLLLLSRAMYVQDTTLPPEQQLQHVLSVLPIAASEEAAIKAIESTEGVDPKTKIEVLRKEQESIKAERAAEKQRQSDEKKKLELAKQAEEERLELAKKAETMAKTAEKTQISASERETFAPTPTHLLFGVVYLAQVLNKTRDE</sequence>
<evidence type="ECO:0000256" key="7">
    <source>
        <dbReference type="PROSITE-ProRule" id="PRU01094"/>
    </source>
</evidence>
<evidence type="ECO:0000259" key="9">
    <source>
        <dbReference type="PROSITE" id="PS51758"/>
    </source>
</evidence>
<feature type="region of interest" description="Disordered" evidence="8">
    <location>
        <begin position="123"/>
        <end position="142"/>
    </location>
</feature>
<dbReference type="EMBL" id="UYRU01059700">
    <property type="protein sequence ID" value="VDN14582.1"/>
    <property type="molecule type" value="Genomic_DNA"/>
</dbReference>
<keyword evidence="6" id="KW-0472">Membrane</keyword>
<keyword evidence="3" id="KW-0999">Mitochondrion inner membrane</keyword>
<dbReference type="Proteomes" id="UP000281553">
    <property type="component" value="Unassembled WGS sequence"/>
</dbReference>
<evidence type="ECO:0000256" key="1">
    <source>
        <dbReference type="ARBA" id="ARBA00004434"/>
    </source>
</evidence>
<dbReference type="AlphaFoldDB" id="A0A3P7P2Q1"/>
<evidence type="ECO:0000313" key="10">
    <source>
        <dbReference type="EMBL" id="VDN14582.1"/>
    </source>
</evidence>
<name>A0A3P7P2Q1_DIBLA</name>
<dbReference type="PANTHER" id="PTHR14009">
    <property type="entry name" value="LEUCINE ZIPPER-EF-HAND CONTAINING TRANSMEMBRANE PROTEIN"/>
    <property type="match status" value="1"/>
</dbReference>
<dbReference type="GO" id="GO:0005743">
    <property type="term" value="C:mitochondrial inner membrane"/>
    <property type="evidence" value="ECO:0007669"/>
    <property type="project" value="UniProtKB-SubCell"/>
</dbReference>
<keyword evidence="5 7" id="KW-0496">Mitochondrion</keyword>
<dbReference type="GO" id="GO:0030003">
    <property type="term" value="P:intracellular monoatomic cation homeostasis"/>
    <property type="evidence" value="ECO:0007669"/>
    <property type="project" value="TreeGrafter"/>
</dbReference>
<dbReference type="Pfam" id="PF07766">
    <property type="entry name" value="LETM1_RBD"/>
    <property type="match status" value="1"/>
</dbReference>
<keyword evidence="11" id="KW-1185">Reference proteome</keyword>
<dbReference type="InterPro" id="IPR044202">
    <property type="entry name" value="LETM1/MDM38-like"/>
</dbReference>
<evidence type="ECO:0000256" key="8">
    <source>
        <dbReference type="SAM" id="MobiDB-lite"/>
    </source>
</evidence>
<dbReference type="InterPro" id="IPR033122">
    <property type="entry name" value="LETM1-like_RBD"/>
</dbReference>
<proteinExistence type="predicted"/>
<accession>A0A3P7P2Q1</accession>
<evidence type="ECO:0000313" key="11">
    <source>
        <dbReference type="Proteomes" id="UP000281553"/>
    </source>
</evidence>